<dbReference type="Gene3D" id="3.30.460.10">
    <property type="entry name" value="Beta Polymerase, domain 2"/>
    <property type="match status" value="1"/>
</dbReference>
<dbReference type="CDD" id="cd05403">
    <property type="entry name" value="NT_KNTase_like"/>
    <property type="match status" value="1"/>
</dbReference>
<dbReference type="STRING" id="525909.Afer_1342"/>
<dbReference type="Pfam" id="PF01909">
    <property type="entry name" value="NTP_transf_2"/>
    <property type="match status" value="1"/>
</dbReference>
<dbReference type="GO" id="GO:0005524">
    <property type="term" value="F:ATP binding"/>
    <property type="evidence" value="ECO:0007669"/>
    <property type="project" value="UniProtKB-KW"/>
</dbReference>
<evidence type="ECO:0000256" key="8">
    <source>
        <dbReference type="ARBA" id="ARBA00022842"/>
    </source>
</evidence>
<accession>C7LZW0</accession>
<gene>
    <name evidence="11" type="ordered locus">Afer_1342</name>
</gene>
<evidence type="ECO:0000313" key="11">
    <source>
        <dbReference type="EMBL" id="ACU54268.1"/>
    </source>
</evidence>
<dbReference type="PANTHER" id="PTHR33571">
    <property type="entry name" value="SSL8005 PROTEIN"/>
    <property type="match status" value="1"/>
</dbReference>
<dbReference type="PANTHER" id="PTHR33571:SF12">
    <property type="entry name" value="BSL3053 PROTEIN"/>
    <property type="match status" value="1"/>
</dbReference>
<dbReference type="HOGENOM" id="CLU_130257_4_1_11"/>
<dbReference type="KEGG" id="afo:Afer_1342"/>
<comment type="cofactor">
    <cofactor evidence="1">
        <name>Mg(2+)</name>
        <dbReference type="ChEBI" id="CHEBI:18420"/>
    </cofactor>
</comment>
<dbReference type="GO" id="GO:0046872">
    <property type="term" value="F:metal ion binding"/>
    <property type="evidence" value="ECO:0007669"/>
    <property type="project" value="UniProtKB-KW"/>
</dbReference>
<protein>
    <submittedName>
        <fullName evidence="11">DNA polymerase beta domain protein region</fullName>
    </submittedName>
</protein>
<evidence type="ECO:0000256" key="3">
    <source>
        <dbReference type="ARBA" id="ARBA00022679"/>
    </source>
</evidence>
<sequence>MIIREHPRLSVDDAALAALADRFGIEELALFGSVLRDDFMPTSDVDMLVTFEPDSPVRSLLDLIEVQQELGALLRRRVDLVEPHLLHRFIREQVLADRRTIYVTPHRQRVS</sequence>
<feature type="domain" description="Polymerase nucleotidyl transferase" evidence="10">
    <location>
        <begin position="17"/>
        <end position="99"/>
    </location>
</feature>
<dbReference type="RefSeq" id="WP_015798752.1">
    <property type="nucleotide sequence ID" value="NC_013124.1"/>
</dbReference>
<dbReference type="GO" id="GO:0016779">
    <property type="term" value="F:nucleotidyltransferase activity"/>
    <property type="evidence" value="ECO:0007669"/>
    <property type="project" value="UniProtKB-KW"/>
</dbReference>
<evidence type="ECO:0000256" key="5">
    <source>
        <dbReference type="ARBA" id="ARBA00022723"/>
    </source>
</evidence>
<reference evidence="11 12" key="1">
    <citation type="journal article" date="2009" name="Stand. Genomic Sci.">
        <title>Complete genome sequence of Acidimicrobium ferrooxidans type strain (ICP).</title>
        <authorList>
            <person name="Clum A."/>
            <person name="Nolan M."/>
            <person name="Lang E."/>
            <person name="Glavina Del Rio T."/>
            <person name="Tice H."/>
            <person name="Copeland A."/>
            <person name="Cheng J.F."/>
            <person name="Lucas S."/>
            <person name="Chen F."/>
            <person name="Bruce D."/>
            <person name="Goodwin L."/>
            <person name="Pitluck S."/>
            <person name="Ivanova N."/>
            <person name="Mavrommatis K."/>
            <person name="Mikhailova N."/>
            <person name="Pati A."/>
            <person name="Chen A."/>
            <person name="Palaniappan K."/>
            <person name="Goker M."/>
            <person name="Spring S."/>
            <person name="Land M."/>
            <person name="Hauser L."/>
            <person name="Chang Y.J."/>
            <person name="Jeffries C.C."/>
            <person name="Chain P."/>
            <person name="Bristow J."/>
            <person name="Eisen J.A."/>
            <person name="Markowitz V."/>
            <person name="Hugenholtz P."/>
            <person name="Kyrpides N.C."/>
            <person name="Klenk H.P."/>
            <person name="Lapidus A."/>
        </authorList>
    </citation>
    <scope>NUCLEOTIDE SEQUENCE [LARGE SCALE GENOMIC DNA]</scope>
    <source>
        <strain evidence="12">DSM 10331 / JCM 15462 / NBRC 103882 / ICP</strain>
    </source>
</reference>
<keyword evidence="2" id="KW-1277">Toxin-antitoxin system</keyword>
<evidence type="ECO:0000256" key="4">
    <source>
        <dbReference type="ARBA" id="ARBA00022695"/>
    </source>
</evidence>
<dbReference type="EMBL" id="CP001631">
    <property type="protein sequence ID" value="ACU54268.1"/>
    <property type="molecule type" value="Genomic_DNA"/>
</dbReference>
<keyword evidence="5" id="KW-0479">Metal-binding</keyword>
<evidence type="ECO:0000256" key="6">
    <source>
        <dbReference type="ARBA" id="ARBA00022741"/>
    </source>
</evidence>
<proteinExistence type="inferred from homology"/>
<evidence type="ECO:0000256" key="7">
    <source>
        <dbReference type="ARBA" id="ARBA00022840"/>
    </source>
</evidence>
<keyword evidence="4" id="KW-0548">Nucleotidyltransferase</keyword>
<keyword evidence="7" id="KW-0067">ATP-binding</keyword>
<comment type="similarity">
    <text evidence="9">Belongs to the MntA antitoxin family.</text>
</comment>
<keyword evidence="8" id="KW-0460">Magnesium</keyword>
<dbReference type="eggNOG" id="COG1669">
    <property type="taxonomic scope" value="Bacteria"/>
</dbReference>
<dbReference type="InterPro" id="IPR043519">
    <property type="entry name" value="NT_sf"/>
</dbReference>
<dbReference type="Proteomes" id="UP000000771">
    <property type="component" value="Chromosome"/>
</dbReference>
<evidence type="ECO:0000256" key="2">
    <source>
        <dbReference type="ARBA" id="ARBA00022649"/>
    </source>
</evidence>
<dbReference type="AlphaFoldDB" id="C7LZW0"/>
<dbReference type="InterPro" id="IPR002934">
    <property type="entry name" value="Polymerase_NTP_transf_dom"/>
</dbReference>
<organism evidence="11 12">
    <name type="scientific">Acidimicrobium ferrooxidans (strain DSM 10331 / JCM 15462 / NBRC 103882 / ICP)</name>
    <dbReference type="NCBI Taxonomy" id="525909"/>
    <lineage>
        <taxon>Bacteria</taxon>
        <taxon>Bacillati</taxon>
        <taxon>Actinomycetota</taxon>
        <taxon>Acidimicrobiia</taxon>
        <taxon>Acidimicrobiales</taxon>
        <taxon>Acidimicrobiaceae</taxon>
        <taxon>Acidimicrobium</taxon>
    </lineage>
</organism>
<keyword evidence="12" id="KW-1185">Reference proteome</keyword>
<keyword evidence="3" id="KW-0808">Transferase</keyword>
<evidence type="ECO:0000256" key="9">
    <source>
        <dbReference type="ARBA" id="ARBA00038276"/>
    </source>
</evidence>
<dbReference type="SUPFAM" id="SSF81301">
    <property type="entry name" value="Nucleotidyltransferase"/>
    <property type="match status" value="1"/>
</dbReference>
<name>C7LZW0_ACIFD</name>
<dbReference type="InterPro" id="IPR052038">
    <property type="entry name" value="Type-VII_TA_antitoxin"/>
</dbReference>
<evidence type="ECO:0000313" key="12">
    <source>
        <dbReference type="Proteomes" id="UP000000771"/>
    </source>
</evidence>
<keyword evidence="6" id="KW-0547">Nucleotide-binding</keyword>
<evidence type="ECO:0000259" key="10">
    <source>
        <dbReference type="Pfam" id="PF01909"/>
    </source>
</evidence>
<evidence type="ECO:0000256" key="1">
    <source>
        <dbReference type="ARBA" id="ARBA00001946"/>
    </source>
</evidence>